<dbReference type="Proteomes" id="UP000799436">
    <property type="component" value="Unassembled WGS sequence"/>
</dbReference>
<organism evidence="2 3">
    <name type="scientific">Teratosphaeria nubilosa</name>
    <dbReference type="NCBI Taxonomy" id="161662"/>
    <lineage>
        <taxon>Eukaryota</taxon>
        <taxon>Fungi</taxon>
        <taxon>Dikarya</taxon>
        <taxon>Ascomycota</taxon>
        <taxon>Pezizomycotina</taxon>
        <taxon>Dothideomycetes</taxon>
        <taxon>Dothideomycetidae</taxon>
        <taxon>Mycosphaerellales</taxon>
        <taxon>Teratosphaeriaceae</taxon>
        <taxon>Teratosphaeria</taxon>
    </lineage>
</organism>
<accession>A0A6G1KXI2</accession>
<reference evidence="2" key="1">
    <citation type="journal article" date="2020" name="Stud. Mycol.">
        <title>101 Dothideomycetes genomes: a test case for predicting lifestyles and emergence of pathogens.</title>
        <authorList>
            <person name="Haridas S."/>
            <person name="Albert R."/>
            <person name="Binder M."/>
            <person name="Bloem J."/>
            <person name="Labutti K."/>
            <person name="Salamov A."/>
            <person name="Andreopoulos B."/>
            <person name="Baker S."/>
            <person name="Barry K."/>
            <person name="Bills G."/>
            <person name="Bluhm B."/>
            <person name="Cannon C."/>
            <person name="Castanera R."/>
            <person name="Culley D."/>
            <person name="Daum C."/>
            <person name="Ezra D."/>
            <person name="Gonzalez J."/>
            <person name="Henrissat B."/>
            <person name="Kuo A."/>
            <person name="Liang C."/>
            <person name="Lipzen A."/>
            <person name="Lutzoni F."/>
            <person name="Magnuson J."/>
            <person name="Mondo S."/>
            <person name="Nolan M."/>
            <person name="Ohm R."/>
            <person name="Pangilinan J."/>
            <person name="Park H.-J."/>
            <person name="Ramirez L."/>
            <person name="Alfaro M."/>
            <person name="Sun H."/>
            <person name="Tritt A."/>
            <person name="Yoshinaga Y."/>
            <person name="Zwiers L.-H."/>
            <person name="Turgeon B."/>
            <person name="Goodwin S."/>
            <person name="Spatafora J."/>
            <person name="Crous P."/>
            <person name="Grigoriev I."/>
        </authorList>
    </citation>
    <scope>NUCLEOTIDE SEQUENCE</scope>
    <source>
        <strain evidence="2">CBS 116005</strain>
    </source>
</reference>
<name>A0A6G1KXI2_9PEZI</name>
<proteinExistence type="predicted"/>
<keyword evidence="3" id="KW-1185">Reference proteome</keyword>
<evidence type="ECO:0000256" key="1">
    <source>
        <dbReference type="SAM" id="MobiDB-lite"/>
    </source>
</evidence>
<feature type="compositionally biased region" description="Polar residues" evidence="1">
    <location>
        <begin position="60"/>
        <end position="70"/>
    </location>
</feature>
<gene>
    <name evidence="2" type="ORF">EJ03DRAFT_17055</name>
</gene>
<feature type="region of interest" description="Disordered" evidence="1">
    <location>
        <begin position="47"/>
        <end position="70"/>
    </location>
</feature>
<sequence>MRHEHAAAARLWPTVVTVEGTCDSRDSACLPACLSCASCGVRQRQKQRRALPPAPPAPQTKTTDPSISRSPSRPCLIILYSCTAVARGSRIGQPACHRNEQYRDAQLLPSHAIPNTLGQCFQFKTFPLAPSRAGIVQQLRLLLLVILLIDRVPLSTPAPRFHHASDYQPNAPACEHHRSSPIPAPLEPCALLTPFISQPRKCNQPVSQGAWIAYPASSGRAKPIDLLKQQRLLGPLV</sequence>
<dbReference type="EMBL" id="ML995911">
    <property type="protein sequence ID" value="KAF2764754.1"/>
    <property type="molecule type" value="Genomic_DNA"/>
</dbReference>
<protein>
    <submittedName>
        <fullName evidence="2">Uncharacterized protein</fullName>
    </submittedName>
</protein>
<evidence type="ECO:0000313" key="2">
    <source>
        <dbReference type="EMBL" id="KAF2764754.1"/>
    </source>
</evidence>
<dbReference type="AlphaFoldDB" id="A0A6G1KXI2"/>
<evidence type="ECO:0000313" key="3">
    <source>
        <dbReference type="Proteomes" id="UP000799436"/>
    </source>
</evidence>